<reference evidence="3" key="1">
    <citation type="submission" date="2020-05" db="EMBL/GenBank/DDBJ databases">
        <authorList>
            <person name="Chiriac C."/>
            <person name="Salcher M."/>
            <person name="Ghai R."/>
            <person name="Kavagutti S V."/>
        </authorList>
    </citation>
    <scope>NUCLEOTIDE SEQUENCE</scope>
</reference>
<evidence type="ECO:0000313" key="3">
    <source>
        <dbReference type="EMBL" id="CAB4717788.1"/>
    </source>
</evidence>
<keyword evidence="2" id="KW-1133">Transmembrane helix</keyword>
<evidence type="ECO:0000256" key="1">
    <source>
        <dbReference type="SAM" id="MobiDB-lite"/>
    </source>
</evidence>
<dbReference type="EMBL" id="CAEZXX010000111">
    <property type="protein sequence ID" value="CAB4717788.1"/>
    <property type="molecule type" value="Genomic_DNA"/>
</dbReference>
<gene>
    <name evidence="3" type="ORF">UFOPK2602_01522</name>
</gene>
<feature type="compositionally biased region" description="Polar residues" evidence="1">
    <location>
        <begin position="799"/>
        <end position="822"/>
    </location>
</feature>
<feature type="region of interest" description="Disordered" evidence="1">
    <location>
        <begin position="1"/>
        <end position="35"/>
    </location>
</feature>
<accession>A0A6J6R8H8</accession>
<feature type="compositionally biased region" description="Gly residues" evidence="1">
    <location>
        <begin position="18"/>
        <end position="27"/>
    </location>
</feature>
<feature type="transmembrane region" description="Helical" evidence="2">
    <location>
        <begin position="39"/>
        <end position="61"/>
    </location>
</feature>
<proteinExistence type="predicted"/>
<keyword evidence="2" id="KW-0812">Transmembrane</keyword>
<dbReference type="AlphaFoldDB" id="A0A6J6R8H8"/>
<evidence type="ECO:0000256" key="2">
    <source>
        <dbReference type="SAM" id="Phobius"/>
    </source>
</evidence>
<organism evidence="3">
    <name type="scientific">freshwater metagenome</name>
    <dbReference type="NCBI Taxonomy" id="449393"/>
    <lineage>
        <taxon>unclassified sequences</taxon>
        <taxon>metagenomes</taxon>
        <taxon>ecological metagenomes</taxon>
    </lineage>
</organism>
<feature type="region of interest" description="Disordered" evidence="1">
    <location>
        <begin position="798"/>
        <end position="822"/>
    </location>
</feature>
<name>A0A6J6R8H8_9ZZZZ</name>
<protein>
    <submittedName>
        <fullName evidence="3">Unannotated protein</fullName>
    </submittedName>
</protein>
<sequence>MGHMMDEKPLGSGLTGMQEGGVAGGGRTSSRQDRRHKKILWGSVVGGVVVVGATIAVVLGATSERFGSITGATGATGATGPSAPSTSAIVGAAAAELLAKFPAKSISAGSVQLGPNVAITSMTISKNSDGSFSGTGTVTIGGSVGVNVSATITDGSNWSLTVASGTVQPFKVGTTGISVDPSTLSGTIADASGTITWNLTGTTVTWPIATGASLTTNFSLGNTCPFGDSTKCPSGDKLYLGLPSGSLAISGLPTVNLAGGVTIDGTWARLEGAANASASLSVAGASVSMSKPLLTVWRGSRSDLWDPNMVMPDTSALSNGTNLELCGNFAITVPSLVNEATGGCLRWTPAGIVLGQVGLGSGMTLSGGTAPSGTSTDIKGFGWSTLSAADIGKISLPDGGIPGAISFSGVATKLFPSTLSLGGKANLPGLVGSALGLGSNPLSINVTGQVTSNSIALQGTVPVTINFGNEPFKVSVQQMTLGLSAGVGQGLSMTLGTQSDVTLGYGSSARVVKSSLTLQAATAPAVGFTLSLSAVGTPGGGDTTDGLTPSTRLAHPSQATYLVPDMFGINGLNLWSLTGQIGFQGGSPSLAYASTSYMDPNGSTTKSVMACTGTCDDTDWLLGNLGFDISYTNPCFAYSFTSNPGGGSLAIDGGVMKASNFQVGISPNGCSINAGGTTLSLPEAFAGFSFTAQFGSATVNVATQVSADGFVFKTSITNLTLGGFTLNNMSLNVKVTAASSQVNFDAVAGVVNFGAFAFHADMGYDPSGMNWNVTGDICTDTSSNHQYCDPASLAGGLGAQTSGPTSSEQLRDTSGNTPTSSSQQAGFKLIKLHFQQSGSVSSDPSSCATLNTAVDGVFTLSKSTYTLLGPGDNAKLPDGTTFGGSSLNINCKGIVSAGFGISFEHTSSYTSGSTKKTLLLSWANDRLQGSYSVQMYRHLDVDKKKCCGGYYRYNEDVYFSINVGVVISSTYASFSLSCHIDTGRLNGWLSFFLDTTGDFVGGVRISVDVPWSDSTYHVDWGNL</sequence>
<keyword evidence="2" id="KW-0472">Membrane</keyword>